<dbReference type="Pfam" id="PF01381">
    <property type="entry name" value="HTH_3"/>
    <property type="match status" value="1"/>
</dbReference>
<dbReference type="EMBL" id="DXEN01000084">
    <property type="protein sequence ID" value="HIX87220.1"/>
    <property type="molecule type" value="Genomic_DNA"/>
</dbReference>
<dbReference type="Gene3D" id="1.10.260.40">
    <property type="entry name" value="lambda repressor-like DNA-binding domains"/>
    <property type="match status" value="1"/>
</dbReference>
<evidence type="ECO:0000313" key="3">
    <source>
        <dbReference type="Proteomes" id="UP000823847"/>
    </source>
</evidence>
<dbReference type="Proteomes" id="UP000823847">
    <property type="component" value="Unassembled WGS sequence"/>
</dbReference>
<sequence>MKKKLFYTLEEVEDRIIGPVGSEARDQYEADMRDFLVGHAIREAREKRNMTQEQLGALMGVKRAQVSRIENGKCLSLDSIRRAFKALGVEKAYLEMGNQGKLALW</sequence>
<dbReference type="CDD" id="cd00093">
    <property type="entry name" value="HTH_XRE"/>
    <property type="match status" value="1"/>
</dbReference>
<protein>
    <submittedName>
        <fullName evidence="2">Helix-turn-helix domain-containing protein</fullName>
    </submittedName>
</protein>
<organism evidence="2 3">
    <name type="scientific">Candidatus Parabacteroides intestinigallinarum</name>
    <dbReference type="NCBI Taxonomy" id="2838722"/>
    <lineage>
        <taxon>Bacteria</taxon>
        <taxon>Pseudomonadati</taxon>
        <taxon>Bacteroidota</taxon>
        <taxon>Bacteroidia</taxon>
        <taxon>Bacteroidales</taxon>
        <taxon>Tannerellaceae</taxon>
        <taxon>Parabacteroides</taxon>
    </lineage>
</organism>
<evidence type="ECO:0000313" key="2">
    <source>
        <dbReference type="EMBL" id="HIX87220.1"/>
    </source>
</evidence>
<reference evidence="2" key="1">
    <citation type="journal article" date="2021" name="PeerJ">
        <title>Extensive microbial diversity within the chicken gut microbiome revealed by metagenomics and culture.</title>
        <authorList>
            <person name="Gilroy R."/>
            <person name="Ravi A."/>
            <person name="Getino M."/>
            <person name="Pursley I."/>
            <person name="Horton D.L."/>
            <person name="Alikhan N.F."/>
            <person name="Baker D."/>
            <person name="Gharbi K."/>
            <person name="Hall N."/>
            <person name="Watson M."/>
            <person name="Adriaenssens E.M."/>
            <person name="Foster-Nyarko E."/>
            <person name="Jarju S."/>
            <person name="Secka A."/>
            <person name="Antonio M."/>
            <person name="Oren A."/>
            <person name="Chaudhuri R.R."/>
            <person name="La Ragione R."/>
            <person name="Hildebrand F."/>
            <person name="Pallen M.J."/>
        </authorList>
    </citation>
    <scope>NUCLEOTIDE SEQUENCE</scope>
    <source>
        <strain evidence="2">ChiHecec2B26-12326</strain>
    </source>
</reference>
<feature type="domain" description="HTH cro/C1-type" evidence="1">
    <location>
        <begin position="41"/>
        <end position="94"/>
    </location>
</feature>
<dbReference type="InterPro" id="IPR010982">
    <property type="entry name" value="Lambda_DNA-bd_dom_sf"/>
</dbReference>
<name>A0A9D2BQZ2_9BACT</name>
<gene>
    <name evidence="2" type="ORF">H9848_11545</name>
</gene>
<dbReference type="SUPFAM" id="SSF47413">
    <property type="entry name" value="lambda repressor-like DNA-binding domains"/>
    <property type="match status" value="1"/>
</dbReference>
<dbReference type="InterPro" id="IPR001387">
    <property type="entry name" value="Cro/C1-type_HTH"/>
</dbReference>
<reference evidence="2" key="2">
    <citation type="submission" date="2021-04" db="EMBL/GenBank/DDBJ databases">
        <authorList>
            <person name="Gilroy R."/>
        </authorList>
    </citation>
    <scope>NUCLEOTIDE SEQUENCE</scope>
    <source>
        <strain evidence="2">ChiHecec2B26-12326</strain>
    </source>
</reference>
<dbReference type="AlphaFoldDB" id="A0A9D2BQZ2"/>
<dbReference type="SMART" id="SM00530">
    <property type="entry name" value="HTH_XRE"/>
    <property type="match status" value="1"/>
</dbReference>
<dbReference type="PROSITE" id="PS50943">
    <property type="entry name" value="HTH_CROC1"/>
    <property type="match status" value="1"/>
</dbReference>
<comment type="caution">
    <text evidence="2">The sequence shown here is derived from an EMBL/GenBank/DDBJ whole genome shotgun (WGS) entry which is preliminary data.</text>
</comment>
<accession>A0A9D2BQZ2</accession>
<dbReference type="GO" id="GO:0003677">
    <property type="term" value="F:DNA binding"/>
    <property type="evidence" value="ECO:0007669"/>
    <property type="project" value="InterPro"/>
</dbReference>
<evidence type="ECO:0000259" key="1">
    <source>
        <dbReference type="PROSITE" id="PS50943"/>
    </source>
</evidence>
<proteinExistence type="predicted"/>